<dbReference type="InterPro" id="IPR034291">
    <property type="entry name" value="TMP_synthase"/>
</dbReference>
<feature type="binding site" evidence="9">
    <location>
        <position position="66"/>
    </location>
    <ligand>
        <name>4-amino-2-methyl-5-(diphosphooxymethyl)pyrimidine</name>
        <dbReference type="ChEBI" id="CHEBI:57841"/>
    </ligand>
</feature>
<evidence type="ECO:0000259" key="12">
    <source>
        <dbReference type="Pfam" id="PF02581"/>
    </source>
</evidence>
<feature type="binding site" evidence="9">
    <location>
        <begin position="34"/>
        <end position="38"/>
    </location>
    <ligand>
        <name>4-amino-2-methyl-5-(diphosphooxymethyl)pyrimidine</name>
        <dbReference type="ChEBI" id="CHEBI:57841"/>
    </ligand>
</feature>
<reference evidence="13 14" key="1">
    <citation type="journal article" date="2012" name="Appl. Environ. Microbiol.">
        <title>Draft genome sequence of a psychrotolerant sulfur-oxidizing bacterium, Sulfuricella denitrificans skB26, and proteomic insights into cold adaptation.</title>
        <authorList>
            <person name="Watanabe T."/>
            <person name="Kojima H."/>
            <person name="Fukui M."/>
        </authorList>
    </citation>
    <scope>NUCLEOTIDE SEQUENCE [LARGE SCALE GENOMIC DNA]</scope>
    <source>
        <strain evidence="14">skB26</strain>
    </source>
</reference>
<keyword evidence="14" id="KW-1185">Reference proteome</keyword>
<feature type="binding site" evidence="9">
    <location>
        <position position="135"/>
    </location>
    <ligand>
        <name>4-amino-2-methyl-5-(diphosphooxymethyl)pyrimidine</name>
        <dbReference type="ChEBI" id="CHEBI:57841"/>
    </ligand>
</feature>
<sequence>MIGGLYAITPECADTESLVEQVRQALSGGAHLVQYRNKGGDVGLRHEQASELLALCKQFHVPLIINDDIRLSDLTGADGVHLGKDDGSVREARLILGPDKIIGVSCYNDLQRALDAEAHGANYVAFGSFFPSSTKSDVVTAPLTLLHEAKRVLNIPLVSIGGITADNVTPLIEAGTDAVAVISALFDSEDIVRAASRFAVLFEKSNHHTLH</sequence>
<dbReference type="PANTHER" id="PTHR20857">
    <property type="entry name" value="THIAMINE-PHOSPHATE PYROPHOSPHORYLASE"/>
    <property type="match status" value="1"/>
</dbReference>
<evidence type="ECO:0000256" key="3">
    <source>
        <dbReference type="ARBA" id="ARBA00022723"/>
    </source>
</evidence>
<comment type="similarity">
    <text evidence="9 10">Belongs to the thiamine-phosphate synthase family.</text>
</comment>
<comment type="function">
    <text evidence="9">Condenses 4-methyl-5-(beta-hydroxyethyl)thiazole monophosphate (THZ-P) and 2-methyl-4-amino-5-hydroxymethyl pyrimidine pyrophosphate (HMP-PP) to form thiamine monophosphate (TMP).</text>
</comment>
<dbReference type="Pfam" id="PF02581">
    <property type="entry name" value="TMP-TENI"/>
    <property type="match status" value="1"/>
</dbReference>
<dbReference type="NCBIfam" id="TIGR00693">
    <property type="entry name" value="thiE"/>
    <property type="match status" value="1"/>
</dbReference>
<feature type="binding site" evidence="9">
    <location>
        <position position="162"/>
    </location>
    <ligand>
        <name>2-[(2R,5Z)-2-carboxy-4-methylthiazol-5(2H)-ylidene]ethyl phosphate</name>
        <dbReference type="ChEBI" id="CHEBI:62899"/>
    </ligand>
</feature>
<dbReference type="GO" id="GO:0000287">
    <property type="term" value="F:magnesium ion binding"/>
    <property type="evidence" value="ECO:0007669"/>
    <property type="project" value="UniProtKB-UniRule"/>
</dbReference>
<dbReference type="Gene3D" id="3.20.20.70">
    <property type="entry name" value="Aldolase class I"/>
    <property type="match status" value="1"/>
</dbReference>
<comment type="catalytic activity">
    <reaction evidence="7 9 10">
        <text>2-(2-carboxy-4-methylthiazol-5-yl)ethyl phosphate + 4-amino-2-methyl-5-(diphosphooxymethyl)pyrimidine + 2 H(+) = thiamine phosphate + CO2 + diphosphate</text>
        <dbReference type="Rhea" id="RHEA:47848"/>
        <dbReference type="ChEBI" id="CHEBI:15378"/>
        <dbReference type="ChEBI" id="CHEBI:16526"/>
        <dbReference type="ChEBI" id="CHEBI:33019"/>
        <dbReference type="ChEBI" id="CHEBI:37575"/>
        <dbReference type="ChEBI" id="CHEBI:57841"/>
        <dbReference type="ChEBI" id="CHEBI:62890"/>
        <dbReference type="EC" id="2.5.1.3"/>
    </reaction>
</comment>
<evidence type="ECO:0000256" key="8">
    <source>
        <dbReference type="ARBA" id="ARBA00047883"/>
    </source>
</evidence>
<dbReference type="GO" id="GO:0004789">
    <property type="term" value="F:thiamine-phosphate diphosphorylase activity"/>
    <property type="evidence" value="ECO:0007669"/>
    <property type="project" value="UniProtKB-UniRule"/>
</dbReference>
<feature type="binding site" evidence="9">
    <location>
        <position position="105"/>
    </location>
    <ligand>
        <name>4-amino-2-methyl-5-(diphosphooxymethyl)pyrimidine</name>
        <dbReference type="ChEBI" id="CHEBI:57841"/>
    </ligand>
</feature>
<accession>S6B8T4</accession>
<evidence type="ECO:0000256" key="7">
    <source>
        <dbReference type="ARBA" id="ARBA00047851"/>
    </source>
</evidence>
<dbReference type="GO" id="GO:0005737">
    <property type="term" value="C:cytoplasm"/>
    <property type="evidence" value="ECO:0007669"/>
    <property type="project" value="TreeGrafter"/>
</dbReference>
<evidence type="ECO:0000256" key="10">
    <source>
        <dbReference type="RuleBase" id="RU003826"/>
    </source>
</evidence>
<evidence type="ECO:0000256" key="4">
    <source>
        <dbReference type="ARBA" id="ARBA00022842"/>
    </source>
</evidence>
<evidence type="ECO:0000256" key="9">
    <source>
        <dbReference type="HAMAP-Rule" id="MF_00097"/>
    </source>
</evidence>
<organism evidence="13 14">
    <name type="scientific">Sulfuricella denitrificans (strain DSM 22764 / NBRC 105220 / skB26)</name>
    <dbReference type="NCBI Taxonomy" id="1163617"/>
    <lineage>
        <taxon>Bacteria</taxon>
        <taxon>Pseudomonadati</taxon>
        <taxon>Pseudomonadota</taxon>
        <taxon>Betaproteobacteria</taxon>
        <taxon>Nitrosomonadales</taxon>
        <taxon>Sulfuricellaceae</taxon>
        <taxon>Sulfuricella</taxon>
    </lineage>
</organism>
<gene>
    <name evidence="9" type="primary">thiE</name>
    <name evidence="13" type="ORF">SCD_n02928</name>
</gene>
<proteinExistence type="inferred from homology"/>
<dbReference type="KEGG" id="sdr:SCD_n02928"/>
<feature type="domain" description="Thiamine phosphate synthase/TenI" evidence="12">
    <location>
        <begin position="5"/>
        <end position="185"/>
    </location>
</feature>
<comment type="catalytic activity">
    <reaction evidence="8 9 10">
        <text>2-[(2R,5Z)-2-carboxy-4-methylthiazol-5(2H)-ylidene]ethyl phosphate + 4-amino-2-methyl-5-(diphosphooxymethyl)pyrimidine + 2 H(+) = thiamine phosphate + CO2 + diphosphate</text>
        <dbReference type="Rhea" id="RHEA:47844"/>
        <dbReference type="ChEBI" id="CHEBI:15378"/>
        <dbReference type="ChEBI" id="CHEBI:16526"/>
        <dbReference type="ChEBI" id="CHEBI:33019"/>
        <dbReference type="ChEBI" id="CHEBI:37575"/>
        <dbReference type="ChEBI" id="CHEBI:57841"/>
        <dbReference type="ChEBI" id="CHEBI:62899"/>
        <dbReference type="EC" id="2.5.1.3"/>
    </reaction>
</comment>
<protein>
    <recommendedName>
        <fullName evidence="9">Thiamine-phosphate synthase</fullName>
        <shortName evidence="9">TP synthase</shortName>
        <shortName evidence="9">TPS</shortName>
        <ecNumber evidence="9">2.5.1.3</ecNumber>
    </recommendedName>
    <alternativeName>
        <fullName evidence="9">Thiamine-phosphate pyrophosphorylase</fullName>
        <shortName evidence="9">TMP pyrophosphorylase</shortName>
        <shortName evidence="9">TMP-PPase</shortName>
    </alternativeName>
</protein>
<dbReference type="UniPathway" id="UPA00060">
    <property type="reaction ID" value="UER00141"/>
</dbReference>
<dbReference type="PANTHER" id="PTHR20857:SF15">
    <property type="entry name" value="THIAMINE-PHOSPHATE SYNTHASE"/>
    <property type="match status" value="1"/>
</dbReference>
<dbReference type="Proteomes" id="UP000015559">
    <property type="component" value="Chromosome"/>
</dbReference>
<dbReference type="InterPro" id="IPR013785">
    <property type="entry name" value="Aldolase_TIM"/>
</dbReference>
<comment type="catalytic activity">
    <reaction evidence="6 9 10">
        <text>4-methyl-5-(2-phosphooxyethyl)-thiazole + 4-amino-2-methyl-5-(diphosphooxymethyl)pyrimidine + H(+) = thiamine phosphate + diphosphate</text>
        <dbReference type="Rhea" id="RHEA:22328"/>
        <dbReference type="ChEBI" id="CHEBI:15378"/>
        <dbReference type="ChEBI" id="CHEBI:33019"/>
        <dbReference type="ChEBI" id="CHEBI:37575"/>
        <dbReference type="ChEBI" id="CHEBI:57841"/>
        <dbReference type="ChEBI" id="CHEBI:58296"/>
        <dbReference type="EC" id="2.5.1.3"/>
    </reaction>
</comment>
<dbReference type="InterPro" id="IPR036206">
    <property type="entry name" value="ThiamineP_synth_sf"/>
</dbReference>
<comment type="pathway">
    <text evidence="1 9 11">Cofactor biosynthesis; thiamine diphosphate biosynthesis; thiamine phosphate from 4-amino-2-methyl-5-diphosphomethylpyrimidine and 4-methyl-5-(2-phosphoethyl)-thiazole: step 1/1.</text>
</comment>
<dbReference type="CDD" id="cd00564">
    <property type="entry name" value="TMP_TenI"/>
    <property type="match status" value="1"/>
</dbReference>
<evidence type="ECO:0000256" key="5">
    <source>
        <dbReference type="ARBA" id="ARBA00022977"/>
    </source>
</evidence>
<feature type="binding site" evidence="9">
    <location>
        <position position="67"/>
    </location>
    <ligand>
        <name>Mg(2+)</name>
        <dbReference type="ChEBI" id="CHEBI:18420"/>
    </ligand>
</feature>
<evidence type="ECO:0000313" key="14">
    <source>
        <dbReference type="Proteomes" id="UP000015559"/>
    </source>
</evidence>
<dbReference type="GO" id="GO:0009229">
    <property type="term" value="P:thiamine diphosphate biosynthetic process"/>
    <property type="evidence" value="ECO:0007669"/>
    <property type="project" value="UniProtKB-UniRule"/>
</dbReference>
<dbReference type="HAMAP" id="MF_00097">
    <property type="entry name" value="TMP_synthase"/>
    <property type="match status" value="1"/>
</dbReference>
<dbReference type="RefSeq" id="WP_009207312.1">
    <property type="nucleotide sequence ID" value="NC_022357.1"/>
</dbReference>
<keyword evidence="2 9" id="KW-0808">Transferase</keyword>
<evidence type="ECO:0000256" key="2">
    <source>
        <dbReference type="ARBA" id="ARBA00022679"/>
    </source>
</evidence>
<comment type="cofactor">
    <cofactor evidence="9">
        <name>Mg(2+)</name>
        <dbReference type="ChEBI" id="CHEBI:18420"/>
    </cofactor>
    <text evidence="9">Binds 1 Mg(2+) ion per subunit.</text>
</comment>
<dbReference type="SUPFAM" id="SSF51391">
    <property type="entry name" value="Thiamin phosphate synthase"/>
    <property type="match status" value="1"/>
</dbReference>
<evidence type="ECO:0000256" key="11">
    <source>
        <dbReference type="RuleBase" id="RU004253"/>
    </source>
</evidence>
<feature type="binding site" evidence="9">
    <location>
        <begin position="132"/>
        <end position="134"/>
    </location>
    <ligand>
        <name>2-[(2R,5Z)-2-carboxy-4-methylthiazol-5(2H)-ylidene]ethyl phosphate</name>
        <dbReference type="ChEBI" id="CHEBI:62899"/>
    </ligand>
</feature>
<keyword evidence="4 9" id="KW-0460">Magnesium</keyword>
<name>S6B8T4_SULDS</name>
<dbReference type="GO" id="GO:0009228">
    <property type="term" value="P:thiamine biosynthetic process"/>
    <property type="evidence" value="ECO:0007669"/>
    <property type="project" value="UniProtKB-KW"/>
</dbReference>
<evidence type="ECO:0000256" key="1">
    <source>
        <dbReference type="ARBA" id="ARBA00005165"/>
    </source>
</evidence>
<dbReference type="HOGENOM" id="CLU_018272_3_1_4"/>
<keyword evidence="5 9" id="KW-0784">Thiamine biosynthesis</keyword>
<keyword evidence="3 9" id="KW-0479">Metal-binding</keyword>
<dbReference type="EMBL" id="AP013066">
    <property type="protein sequence ID" value="BAN36727.1"/>
    <property type="molecule type" value="Genomic_DNA"/>
</dbReference>
<dbReference type="STRING" id="1163617.SCD_n02928"/>
<dbReference type="AlphaFoldDB" id="S6B8T4"/>
<evidence type="ECO:0000313" key="13">
    <source>
        <dbReference type="EMBL" id="BAN36727.1"/>
    </source>
</evidence>
<dbReference type="InterPro" id="IPR022998">
    <property type="entry name" value="ThiamineP_synth_TenI"/>
</dbReference>
<feature type="binding site" evidence="9">
    <location>
        <begin position="182"/>
        <end position="183"/>
    </location>
    <ligand>
        <name>2-[(2R,5Z)-2-carboxy-4-methylthiazol-5(2H)-ylidene]ethyl phosphate</name>
        <dbReference type="ChEBI" id="CHEBI:62899"/>
    </ligand>
</feature>
<dbReference type="EC" id="2.5.1.3" evidence="9"/>
<dbReference type="eggNOG" id="COG0352">
    <property type="taxonomic scope" value="Bacteria"/>
</dbReference>
<evidence type="ECO:0000256" key="6">
    <source>
        <dbReference type="ARBA" id="ARBA00047334"/>
    </source>
</evidence>
<feature type="binding site" evidence="9">
    <location>
        <position position="86"/>
    </location>
    <ligand>
        <name>Mg(2+)</name>
        <dbReference type="ChEBI" id="CHEBI:18420"/>
    </ligand>
</feature>